<dbReference type="OrthoDB" id="59427at2759"/>
<protein>
    <recommendedName>
        <fullName evidence="3">Transmembrane protein 135 N-terminal domain-containing protein</fullName>
    </recommendedName>
</protein>
<organism evidence="1 2">
    <name type="scientific">Thraustotheca clavata</name>
    <dbReference type="NCBI Taxonomy" id="74557"/>
    <lineage>
        <taxon>Eukaryota</taxon>
        <taxon>Sar</taxon>
        <taxon>Stramenopiles</taxon>
        <taxon>Oomycota</taxon>
        <taxon>Saprolegniomycetes</taxon>
        <taxon>Saprolegniales</taxon>
        <taxon>Achlyaceae</taxon>
        <taxon>Thraustotheca</taxon>
    </lineage>
</organism>
<accession>A0A1W0A427</accession>
<dbReference type="Proteomes" id="UP000243217">
    <property type="component" value="Unassembled WGS sequence"/>
</dbReference>
<keyword evidence="2" id="KW-1185">Reference proteome</keyword>
<proteinExistence type="predicted"/>
<evidence type="ECO:0000313" key="2">
    <source>
        <dbReference type="Proteomes" id="UP000243217"/>
    </source>
</evidence>
<dbReference type="AlphaFoldDB" id="A0A1W0A427"/>
<evidence type="ECO:0008006" key="3">
    <source>
        <dbReference type="Google" id="ProtNLM"/>
    </source>
</evidence>
<feature type="non-terminal residue" evidence="1">
    <location>
        <position position="265"/>
    </location>
</feature>
<comment type="caution">
    <text evidence="1">The sequence shown here is derived from an EMBL/GenBank/DDBJ whole genome shotgun (WGS) entry which is preliminary data.</text>
</comment>
<gene>
    <name evidence="1" type="ORF">THRCLA_02832</name>
</gene>
<dbReference type="EMBL" id="JNBS01000520">
    <property type="protein sequence ID" value="OQS04988.1"/>
    <property type="molecule type" value="Genomic_DNA"/>
</dbReference>
<name>A0A1W0A427_9STRA</name>
<reference evidence="1 2" key="1">
    <citation type="journal article" date="2014" name="Genome Biol. Evol.">
        <title>The secreted proteins of Achlya hypogyna and Thraustotheca clavata identify the ancestral oomycete secretome and reveal gene acquisitions by horizontal gene transfer.</title>
        <authorList>
            <person name="Misner I."/>
            <person name="Blouin N."/>
            <person name="Leonard G."/>
            <person name="Richards T.A."/>
            <person name="Lane C.E."/>
        </authorList>
    </citation>
    <scope>NUCLEOTIDE SEQUENCE [LARGE SCALE GENOMIC DNA]</scope>
    <source>
        <strain evidence="1 2">ATCC 34112</strain>
    </source>
</reference>
<evidence type="ECO:0000313" key="1">
    <source>
        <dbReference type="EMBL" id="OQS04988.1"/>
    </source>
</evidence>
<sequence length="265" mass="29624">MVSIESALAGIKGATTCLVLGTAIASARSRQIKLPSALFTALAAGCGLFRTLEPTSKRTAACLASIALFRLLNDTHKHIVLSYALVELILKLYEQCPQSKILEHATSIGITSRFMYIYLFRWEWVLPSQLKIIDKQSCLSREILAATRAELRSGTGSRCNAFHPDKSCAVFLRDEGLNHIRNGAKIFFPIHLAAALFAWKNRRLDISKQGLDYMRSIFCLLGNFLFPYTCSCLIPIQNHRIAVSIATLTPYFAQLIELPKRRFTI</sequence>